<organism evidence="10 11">
    <name type="scientific">Bombilactobacillus folatiphilus</name>
    <dbReference type="NCBI Taxonomy" id="2923362"/>
    <lineage>
        <taxon>Bacteria</taxon>
        <taxon>Bacillati</taxon>
        <taxon>Bacillota</taxon>
        <taxon>Bacilli</taxon>
        <taxon>Lactobacillales</taxon>
        <taxon>Lactobacillaceae</taxon>
        <taxon>Bombilactobacillus</taxon>
    </lineage>
</organism>
<dbReference type="RefSeq" id="WP_249515121.1">
    <property type="nucleotide sequence ID" value="NZ_CP093366.1"/>
</dbReference>
<dbReference type="InterPro" id="IPR005807">
    <property type="entry name" value="SecE_bac"/>
</dbReference>
<evidence type="ECO:0000313" key="11">
    <source>
        <dbReference type="Proteomes" id="UP000831495"/>
    </source>
</evidence>
<protein>
    <recommendedName>
        <fullName evidence="9">Protein translocase subunit SecE</fullName>
    </recommendedName>
</protein>
<keyword evidence="3 9" id="KW-1003">Cell membrane</keyword>
<dbReference type="InterPro" id="IPR001901">
    <property type="entry name" value="Translocase_SecE/Sec61-g"/>
</dbReference>
<keyword evidence="8 9" id="KW-0472">Membrane</keyword>
<dbReference type="Pfam" id="PF00584">
    <property type="entry name" value="SecE"/>
    <property type="match status" value="1"/>
</dbReference>
<evidence type="ECO:0000256" key="7">
    <source>
        <dbReference type="ARBA" id="ARBA00023010"/>
    </source>
</evidence>
<evidence type="ECO:0000256" key="9">
    <source>
        <dbReference type="HAMAP-Rule" id="MF_00422"/>
    </source>
</evidence>
<dbReference type="NCBIfam" id="TIGR00964">
    <property type="entry name" value="secE_bact"/>
    <property type="match status" value="1"/>
</dbReference>
<dbReference type="Proteomes" id="UP000831495">
    <property type="component" value="Chromosome"/>
</dbReference>
<evidence type="ECO:0000256" key="1">
    <source>
        <dbReference type="ARBA" id="ARBA00004370"/>
    </source>
</evidence>
<keyword evidence="2 9" id="KW-0813">Transport</keyword>
<keyword evidence="11" id="KW-1185">Reference proteome</keyword>
<evidence type="ECO:0000313" key="10">
    <source>
        <dbReference type="EMBL" id="UQS82857.1"/>
    </source>
</evidence>
<comment type="similarity">
    <text evidence="9">Belongs to the SecE/SEC61-gamma family.</text>
</comment>
<name>A0ABY4PC67_9LACO</name>
<comment type="subunit">
    <text evidence="9">Component of the Sec protein translocase complex. Heterotrimer consisting of SecY, SecE and SecG subunits. The heterotrimers can form oligomers, although 1 heterotrimer is thought to be able to translocate proteins. Interacts with the ribosome. Interacts with SecDF, and other proteins may be involved. Interacts with SecA.</text>
</comment>
<evidence type="ECO:0000256" key="3">
    <source>
        <dbReference type="ARBA" id="ARBA00022475"/>
    </source>
</evidence>
<dbReference type="InterPro" id="IPR038379">
    <property type="entry name" value="SecE_sf"/>
</dbReference>
<accession>A0ABY4PC67</accession>
<dbReference type="PANTHER" id="PTHR33910">
    <property type="entry name" value="PROTEIN TRANSLOCASE SUBUNIT SECE"/>
    <property type="match status" value="1"/>
</dbReference>
<keyword evidence="7 9" id="KW-0811">Translocation</keyword>
<keyword evidence="4 9" id="KW-0812">Transmembrane</keyword>
<keyword evidence="6 9" id="KW-1133">Transmembrane helix</keyword>
<dbReference type="PANTHER" id="PTHR33910:SF1">
    <property type="entry name" value="PROTEIN TRANSLOCASE SUBUNIT SECE"/>
    <property type="match status" value="1"/>
</dbReference>
<evidence type="ECO:0000256" key="8">
    <source>
        <dbReference type="ARBA" id="ARBA00023136"/>
    </source>
</evidence>
<dbReference type="HAMAP" id="MF_00422">
    <property type="entry name" value="SecE"/>
    <property type="match status" value="1"/>
</dbReference>
<comment type="function">
    <text evidence="9">Essential subunit of the Sec protein translocation channel SecYEG. Clamps together the 2 halves of SecY. May contact the channel plug during translocation.</text>
</comment>
<gene>
    <name evidence="9 10" type="primary">secE</name>
    <name evidence="10" type="ORF">MOO45_01600</name>
</gene>
<evidence type="ECO:0000256" key="2">
    <source>
        <dbReference type="ARBA" id="ARBA00022448"/>
    </source>
</evidence>
<reference evidence="10" key="1">
    <citation type="journal article" date="2022" name="Int. J. Syst. Evol. Microbiol.">
        <title>Apilactobacillus apisilvae sp. nov., Nicolia spurrieriana gen. nov. sp. nov., Bombilactobacillus folatiphilus sp. nov. and Bombilactobacillus thymidiniphilus sp. nov., four new lactic acid bacterial isolates from stingless bees Tetragonula carbonaria and Austroplebeia australis.</title>
        <authorList>
            <person name="Oliphant S.A."/>
            <person name="Watson-Haigh N.S."/>
            <person name="Sumby K.M."/>
            <person name="Gardner J."/>
            <person name="Groom S."/>
            <person name="Jiranek V."/>
        </authorList>
    </citation>
    <scope>NUCLEOTIDE SEQUENCE</scope>
    <source>
        <strain evidence="10">SG4_D2</strain>
    </source>
</reference>
<proteinExistence type="inferred from homology"/>
<evidence type="ECO:0000256" key="4">
    <source>
        <dbReference type="ARBA" id="ARBA00022692"/>
    </source>
</evidence>
<evidence type="ECO:0000256" key="6">
    <source>
        <dbReference type="ARBA" id="ARBA00022989"/>
    </source>
</evidence>
<dbReference type="Gene3D" id="1.20.5.1030">
    <property type="entry name" value="Preprotein translocase secy subunit"/>
    <property type="match status" value="1"/>
</dbReference>
<feature type="transmembrane region" description="Helical" evidence="9">
    <location>
        <begin position="30"/>
        <end position="48"/>
    </location>
</feature>
<dbReference type="EMBL" id="CP093366">
    <property type="protein sequence ID" value="UQS82857.1"/>
    <property type="molecule type" value="Genomic_DNA"/>
</dbReference>
<evidence type="ECO:0000256" key="5">
    <source>
        <dbReference type="ARBA" id="ARBA00022927"/>
    </source>
</evidence>
<comment type="subcellular location">
    <subcellularLocation>
        <location evidence="9">Cell membrane</location>
        <topology evidence="9">Single-pass membrane protein</topology>
    </subcellularLocation>
    <subcellularLocation>
        <location evidence="1">Membrane</location>
    </subcellularLocation>
</comment>
<sequence>MMKFLKSVKQEMKLVQWPTAKENRHDTMTVILTSLFFAVFLGACDWLFELLVTMLVSH</sequence>
<keyword evidence="5 9" id="KW-0653">Protein transport</keyword>